<sequence>MKLLLATLFLSLAVFILGLYLLRPVSPTPAKISFVITKDESATSVIRKLKAQKLIRSSLVAKIYLRLSAWEKFIQPGGYVLSPSLSTPELLRQLKVGPKDIWVTLPEGWRREQIAARMAESLSGPNSNFDSEKFMTLTASLEGQLFPDTYLISQTISAPEAISILTSNFTRKSGLDLAQKYSLLIVASLVEREANQDQDRPLIAGILLKRLEAGWPLQVDASVQYASDTIRCRNQLLTCDWWQPVADTRIPSVYNTYLSPGLPPSPIANPGLAAITAVLTPQISPYWYYLTDPDGVTHYAESLSEHNSNIDKYLRL</sequence>
<evidence type="ECO:0000256" key="6">
    <source>
        <dbReference type="ARBA" id="ARBA00023316"/>
    </source>
</evidence>
<dbReference type="HAMAP" id="MF_02065">
    <property type="entry name" value="MltG"/>
    <property type="match status" value="1"/>
</dbReference>
<feature type="site" description="Important for catalytic activity" evidence="7">
    <location>
        <position position="193"/>
    </location>
</feature>
<dbReference type="EC" id="4.2.2.29" evidence="7"/>
<dbReference type="GO" id="GO:0008932">
    <property type="term" value="F:lytic endotransglycosylase activity"/>
    <property type="evidence" value="ECO:0007669"/>
    <property type="project" value="UniProtKB-UniRule"/>
</dbReference>
<reference evidence="8 9" key="1">
    <citation type="journal article" date="2015" name="Nature">
        <title>rRNA introns, odd ribosomes, and small enigmatic genomes across a large radiation of phyla.</title>
        <authorList>
            <person name="Brown C.T."/>
            <person name="Hug L.A."/>
            <person name="Thomas B.C."/>
            <person name="Sharon I."/>
            <person name="Castelle C.J."/>
            <person name="Singh A."/>
            <person name="Wilkins M.J."/>
            <person name="Williams K.H."/>
            <person name="Banfield J.F."/>
        </authorList>
    </citation>
    <scope>NUCLEOTIDE SEQUENCE [LARGE SCALE GENOMIC DNA]</scope>
</reference>
<evidence type="ECO:0000256" key="7">
    <source>
        <dbReference type="HAMAP-Rule" id="MF_02065"/>
    </source>
</evidence>
<comment type="similarity">
    <text evidence="7">Belongs to the transglycosylase MltG family.</text>
</comment>
<evidence type="ECO:0000256" key="5">
    <source>
        <dbReference type="ARBA" id="ARBA00023239"/>
    </source>
</evidence>
<gene>
    <name evidence="7" type="primary">mltG</name>
    <name evidence="8" type="ORF">UX78_C0004G0017</name>
</gene>
<evidence type="ECO:0000313" key="9">
    <source>
        <dbReference type="Proteomes" id="UP000034607"/>
    </source>
</evidence>
<dbReference type="EMBL" id="LCNM01000004">
    <property type="protein sequence ID" value="KKU56691.1"/>
    <property type="molecule type" value="Genomic_DNA"/>
</dbReference>
<dbReference type="Proteomes" id="UP000034607">
    <property type="component" value="Unassembled WGS sequence"/>
</dbReference>
<dbReference type="InterPro" id="IPR003770">
    <property type="entry name" value="MLTG-like"/>
</dbReference>
<dbReference type="GO" id="GO:0071555">
    <property type="term" value="P:cell wall organization"/>
    <property type="evidence" value="ECO:0007669"/>
    <property type="project" value="UniProtKB-KW"/>
</dbReference>
<proteinExistence type="inferred from homology"/>
<keyword evidence="4 7" id="KW-0472">Membrane</keyword>
<accession>A0A0G1RHS6</accession>
<comment type="function">
    <text evidence="7">Functions as a peptidoglycan terminase that cleaves nascent peptidoglycan strands endolytically to terminate their elongation.</text>
</comment>
<name>A0A0G1RHS6_9BACT</name>
<keyword evidence="6 7" id="KW-0961">Cell wall biogenesis/degradation</keyword>
<comment type="caution">
    <text evidence="8">The sequence shown here is derived from an EMBL/GenBank/DDBJ whole genome shotgun (WGS) entry which is preliminary data.</text>
</comment>
<keyword evidence="3 7" id="KW-1133">Transmembrane helix</keyword>
<comment type="catalytic activity">
    <reaction evidence="7">
        <text>a peptidoglycan chain = a peptidoglycan chain with N-acetyl-1,6-anhydromuramyl-[peptide] at the reducing end + a peptidoglycan chain with N-acetylglucosamine at the non-reducing end.</text>
        <dbReference type="EC" id="4.2.2.29"/>
    </reaction>
</comment>
<dbReference type="GO" id="GO:0009252">
    <property type="term" value="P:peptidoglycan biosynthetic process"/>
    <property type="evidence" value="ECO:0007669"/>
    <property type="project" value="UniProtKB-UniRule"/>
</dbReference>
<keyword evidence="5 7" id="KW-0456">Lyase</keyword>
<dbReference type="PANTHER" id="PTHR30518">
    <property type="entry name" value="ENDOLYTIC MUREIN TRANSGLYCOSYLASE"/>
    <property type="match status" value="1"/>
</dbReference>
<evidence type="ECO:0000256" key="3">
    <source>
        <dbReference type="ARBA" id="ARBA00022989"/>
    </source>
</evidence>
<dbReference type="Pfam" id="PF02618">
    <property type="entry name" value="YceG"/>
    <property type="match status" value="1"/>
</dbReference>
<keyword evidence="2 7" id="KW-0812">Transmembrane</keyword>
<dbReference type="AlphaFoldDB" id="A0A0G1RHS6"/>
<evidence type="ECO:0000313" key="8">
    <source>
        <dbReference type="EMBL" id="KKU56691.1"/>
    </source>
</evidence>
<evidence type="ECO:0000256" key="1">
    <source>
        <dbReference type="ARBA" id="ARBA00022475"/>
    </source>
</evidence>
<organism evidence="8 9">
    <name type="scientific">Candidatus Amesbacteria bacterium GW2011_GWA2_47_11</name>
    <dbReference type="NCBI Taxonomy" id="1618357"/>
    <lineage>
        <taxon>Bacteria</taxon>
        <taxon>Candidatus Amesiibacteriota</taxon>
    </lineage>
</organism>
<dbReference type="NCBIfam" id="TIGR00247">
    <property type="entry name" value="endolytic transglycosylase MltG"/>
    <property type="match status" value="1"/>
</dbReference>
<evidence type="ECO:0000256" key="2">
    <source>
        <dbReference type="ARBA" id="ARBA00022692"/>
    </source>
</evidence>
<keyword evidence="1 7" id="KW-1003">Cell membrane</keyword>
<dbReference type="Gene3D" id="3.30.1490.480">
    <property type="entry name" value="Endolytic murein transglycosylase"/>
    <property type="match status" value="1"/>
</dbReference>
<dbReference type="PATRIC" id="fig|1618357.3.peg.285"/>
<evidence type="ECO:0000256" key="4">
    <source>
        <dbReference type="ARBA" id="ARBA00023136"/>
    </source>
</evidence>
<protein>
    <recommendedName>
        <fullName evidence="7">Endolytic murein transglycosylase</fullName>
        <ecNumber evidence="7">4.2.2.29</ecNumber>
    </recommendedName>
    <alternativeName>
        <fullName evidence="7">Peptidoglycan lytic transglycosylase</fullName>
    </alternativeName>
    <alternativeName>
        <fullName evidence="7">Peptidoglycan polymerization terminase</fullName>
    </alternativeName>
</protein>
<dbReference type="PANTHER" id="PTHR30518:SF2">
    <property type="entry name" value="ENDOLYTIC MUREIN TRANSGLYCOSYLASE"/>
    <property type="match status" value="1"/>
</dbReference>
<dbReference type="GO" id="GO:0005886">
    <property type="term" value="C:plasma membrane"/>
    <property type="evidence" value="ECO:0007669"/>
    <property type="project" value="UniProtKB-UniRule"/>
</dbReference>